<dbReference type="GO" id="GO:0000463">
    <property type="term" value="P:maturation of LSU-rRNA from tricistronic rRNA transcript (SSU-rRNA, 5.8S rRNA, LSU-rRNA)"/>
    <property type="evidence" value="ECO:0007669"/>
    <property type="project" value="UniProtKB-UniRule"/>
</dbReference>
<accession>A0A0D1ZYM1</accession>
<proteinExistence type="inferred from homology"/>
<dbReference type="InterPro" id="IPR028599">
    <property type="entry name" value="WDR12/Ytm1"/>
</dbReference>
<dbReference type="GeneID" id="27317110"/>
<dbReference type="GO" id="GO:0030687">
    <property type="term" value="C:preribosome, large subunit precursor"/>
    <property type="evidence" value="ECO:0007669"/>
    <property type="project" value="UniProtKB-UniRule"/>
</dbReference>
<reference evidence="10 11" key="1">
    <citation type="submission" date="2015-01" db="EMBL/GenBank/DDBJ databases">
        <title>The Genome Sequence of Ochroconis gallopava CBS43764.</title>
        <authorList>
            <consortium name="The Broad Institute Genomics Platform"/>
            <person name="Cuomo C."/>
            <person name="de Hoog S."/>
            <person name="Gorbushina A."/>
            <person name="Stielow B."/>
            <person name="Teixiera M."/>
            <person name="Abouelleil A."/>
            <person name="Chapman S.B."/>
            <person name="Priest M."/>
            <person name="Young S.K."/>
            <person name="Wortman J."/>
            <person name="Nusbaum C."/>
            <person name="Birren B."/>
        </authorList>
    </citation>
    <scope>NUCLEOTIDE SEQUENCE [LARGE SCALE GENOMIC DNA]</scope>
    <source>
        <strain evidence="10 11">CBS 43764</strain>
    </source>
</reference>
<dbReference type="FunCoup" id="A0A0D1ZYM1">
    <property type="interactions" value="882"/>
</dbReference>
<dbReference type="InParanoid" id="A0A0D1ZYM1"/>
<evidence type="ECO:0000256" key="3">
    <source>
        <dbReference type="ARBA" id="ARBA00022574"/>
    </source>
</evidence>
<evidence type="ECO:0000313" key="11">
    <source>
        <dbReference type="Proteomes" id="UP000053259"/>
    </source>
</evidence>
<dbReference type="InterPro" id="IPR020472">
    <property type="entry name" value="WD40_PAC1"/>
</dbReference>
<dbReference type="STRING" id="253628.A0A0D1ZYM1"/>
<evidence type="ECO:0000256" key="6">
    <source>
        <dbReference type="HAMAP-Rule" id="MF_03029"/>
    </source>
</evidence>
<dbReference type="RefSeq" id="XP_016209054.1">
    <property type="nucleotide sequence ID" value="XM_016363134.1"/>
</dbReference>
<dbReference type="PROSITE" id="PS50294">
    <property type="entry name" value="WD_REPEATS_REGION"/>
    <property type="match status" value="2"/>
</dbReference>
<feature type="repeat" description="WD" evidence="7">
    <location>
        <begin position="270"/>
        <end position="312"/>
    </location>
</feature>
<dbReference type="PRINTS" id="PR00320">
    <property type="entry name" value="GPROTEINBRPT"/>
</dbReference>
<feature type="compositionally biased region" description="Low complexity" evidence="8">
    <location>
        <begin position="226"/>
        <end position="244"/>
    </location>
</feature>
<dbReference type="SMART" id="SM00320">
    <property type="entry name" value="WD40"/>
    <property type="match status" value="6"/>
</dbReference>
<comment type="function">
    <text evidence="6">Component of the NOP7 complex, which is required for maturation of the 25S and 5.8S ribosomal RNAs and formation of the 60S ribosome.</text>
</comment>
<dbReference type="Proteomes" id="UP000053259">
    <property type="component" value="Unassembled WGS sequence"/>
</dbReference>
<feature type="repeat" description="WD" evidence="7">
    <location>
        <begin position="194"/>
        <end position="235"/>
    </location>
</feature>
<evidence type="ECO:0000259" key="9">
    <source>
        <dbReference type="Pfam" id="PF08154"/>
    </source>
</evidence>
<name>A0A0D1ZYM1_9PEZI</name>
<keyword evidence="3 7" id="KW-0853">WD repeat</keyword>
<dbReference type="HOGENOM" id="CLU_000288_57_0_1"/>
<dbReference type="Pfam" id="PF08154">
    <property type="entry name" value="NLE"/>
    <property type="match status" value="1"/>
</dbReference>
<dbReference type="PANTHER" id="PTHR19855">
    <property type="entry name" value="WD40 REPEAT PROTEIN 12, 37"/>
    <property type="match status" value="1"/>
</dbReference>
<feature type="region of interest" description="Disordered" evidence="8">
    <location>
        <begin position="225"/>
        <end position="268"/>
    </location>
</feature>
<evidence type="ECO:0000256" key="2">
    <source>
        <dbReference type="ARBA" id="ARBA00022552"/>
    </source>
</evidence>
<dbReference type="VEuPathDB" id="FungiDB:PV09_09137"/>
<evidence type="ECO:0000256" key="4">
    <source>
        <dbReference type="ARBA" id="ARBA00022737"/>
    </source>
</evidence>
<keyword evidence="4" id="KW-0677">Repeat</keyword>
<dbReference type="Pfam" id="PF00400">
    <property type="entry name" value="WD40"/>
    <property type="match status" value="5"/>
</dbReference>
<feature type="repeat" description="WD" evidence="7">
    <location>
        <begin position="357"/>
        <end position="399"/>
    </location>
</feature>
<feature type="repeat" description="WD" evidence="7">
    <location>
        <begin position="149"/>
        <end position="189"/>
    </location>
</feature>
<dbReference type="SUPFAM" id="SSF50978">
    <property type="entry name" value="WD40 repeat-like"/>
    <property type="match status" value="1"/>
</dbReference>
<evidence type="ECO:0000256" key="7">
    <source>
        <dbReference type="PROSITE-ProRule" id="PRU00221"/>
    </source>
</evidence>
<dbReference type="Gene3D" id="2.130.10.10">
    <property type="entry name" value="YVTN repeat-like/Quinoprotein amine dehydrogenase"/>
    <property type="match status" value="1"/>
</dbReference>
<evidence type="ECO:0000313" key="10">
    <source>
        <dbReference type="EMBL" id="KIV99184.1"/>
    </source>
</evidence>
<sequence>MDIDTQQKPGAQVRIQFSTRDNTLNLPQLTPILVPTSVRRAGLSELVNSLRTPEPRVPLQFLINGQFLRTTIDEFLTAHGISAETTLPVEVVRALLPPTYVSSFEHDDWVSSVDVLPSVSDARIMSGSFDGLIRAWDATQGALLASSESGGHASSIKAVRCISENKLVSGGCDRTVRVWKYNEEEKTIRQTLELYGHRSGVESVDVNTASSRILSASSDHKVGLWSSSASSSPEAPASLLPSASTAGNKRRKRSKSDLSHAPQRGPISLMEGHTDVASAAVFKLQDATVAYSSSWDHTVRTWDLTTSKQVDSKSTMHPLLCLMELRGLSLLAAGSSARHITLIDPRASASKISAMTLRGHTNAVVSLAQDPSSDYSLVSGSHDGSCRVWDIRSVRPSTNGQEGGQTGESLYVFHRESVGQAKKSPEGGKGVKVFDVRWDKDLGILSAGEDKRVQINKPGVIQAPS</sequence>
<comment type="similarity">
    <text evidence="6">Belongs to the WD repeat WDR12/YTM1 family.</text>
</comment>
<keyword evidence="5 6" id="KW-0539">Nucleus</keyword>
<dbReference type="PROSITE" id="PS00678">
    <property type="entry name" value="WD_REPEATS_1"/>
    <property type="match status" value="2"/>
</dbReference>
<protein>
    <recommendedName>
        <fullName evidence="6">Ribosome biogenesis protein YTM1</fullName>
    </recommendedName>
</protein>
<dbReference type="InterPro" id="IPR012972">
    <property type="entry name" value="NLE"/>
</dbReference>
<dbReference type="CDD" id="cd00200">
    <property type="entry name" value="WD40"/>
    <property type="match status" value="1"/>
</dbReference>
<dbReference type="GO" id="GO:0000466">
    <property type="term" value="P:maturation of 5.8S rRNA from tricistronic rRNA transcript (SSU-rRNA, 5.8S rRNA, LSU-rRNA)"/>
    <property type="evidence" value="ECO:0007669"/>
    <property type="project" value="UniProtKB-UniRule"/>
</dbReference>
<comment type="subunit">
    <text evidence="6">Component of the NOP7 complex, composed of ERB1, NOP7 and YTM1. Within the NOP7 complex ERB1 appears to interact directly with NOP7 and YTM1. The NOP7 complex also associates with the 66S pre-ribosome.</text>
</comment>
<keyword evidence="2 6" id="KW-0698">rRNA processing</keyword>
<comment type="subcellular location">
    <subcellularLocation>
        <location evidence="6">Nucleus</location>
        <location evidence="6">Nucleolus</location>
    </subcellularLocation>
    <subcellularLocation>
        <location evidence="6">Nucleus</location>
        <location evidence="6">Nucleoplasm</location>
    </subcellularLocation>
</comment>
<dbReference type="InterPro" id="IPR001680">
    <property type="entry name" value="WD40_rpt"/>
</dbReference>
<dbReference type="GO" id="GO:0043021">
    <property type="term" value="F:ribonucleoprotein complex binding"/>
    <property type="evidence" value="ECO:0007669"/>
    <property type="project" value="UniProtKB-UniRule"/>
</dbReference>
<evidence type="ECO:0000256" key="1">
    <source>
        <dbReference type="ARBA" id="ARBA00022517"/>
    </source>
</evidence>
<evidence type="ECO:0000256" key="5">
    <source>
        <dbReference type="ARBA" id="ARBA00023242"/>
    </source>
</evidence>
<dbReference type="OrthoDB" id="10251381at2759"/>
<dbReference type="EMBL" id="KN847582">
    <property type="protein sequence ID" value="KIV99184.1"/>
    <property type="molecule type" value="Genomic_DNA"/>
</dbReference>
<dbReference type="InterPro" id="IPR019775">
    <property type="entry name" value="WD40_repeat_CS"/>
</dbReference>
<dbReference type="InterPro" id="IPR036322">
    <property type="entry name" value="WD40_repeat_dom_sf"/>
</dbReference>
<feature type="domain" description="NLE" evidence="9">
    <location>
        <begin position="13"/>
        <end position="76"/>
    </location>
</feature>
<evidence type="ECO:0000256" key="8">
    <source>
        <dbReference type="SAM" id="MobiDB-lite"/>
    </source>
</evidence>
<dbReference type="InterPro" id="IPR015943">
    <property type="entry name" value="WD40/YVTN_repeat-like_dom_sf"/>
</dbReference>
<feature type="repeat" description="WD" evidence="7">
    <location>
        <begin position="103"/>
        <end position="146"/>
    </location>
</feature>
<dbReference type="PROSITE" id="PS50082">
    <property type="entry name" value="WD_REPEATS_2"/>
    <property type="match status" value="5"/>
</dbReference>
<dbReference type="AlphaFoldDB" id="A0A0D1ZYM1"/>
<keyword evidence="11" id="KW-1185">Reference proteome</keyword>
<keyword evidence="1 6" id="KW-0690">Ribosome biogenesis</keyword>
<dbReference type="HAMAP" id="MF_03029">
    <property type="entry name" value="WDR12"/>
    <property type="match status" value="1"/>
</dbReference>
<organism evidence="10 11">
    <name type="scientific">Verruconis gallopava</name>
    <dbReference type="NCBI Taxonomy" id="253628"/>
    <lineage>
        <taxon>Eukaryota</taxon>
        <taxon>Fungi</taxon>
        <taxon>Dikarya</taxon>
        <taxon>Ascomycota</taxon>
        <taxon>Pezizomycotina</taxon>
        <taxon>Dothideomycetes</taxon>
        <taxon>Pleosporomycetidae</taxon>
        <taxon>Venturiales</taxon>
        <taxon>Sympoventuriaceae</taxon>
        <taxon>Verruconis</taxon>
    </lineage>
</organism>
<dbReference type="GO" id="GO:0070545">
    <property type="term" value="C:PeBoW complex"/>
    <property type="evidence" value="ECO:0007669"/>
    <property type="project" value="TreeGrafter"/>
</dbReference>
<dbReference type="GO" id="GO:0005654">
    <property type="term" value="C:nucleoplasm"/>
    <property type="evidence" value="ECO:0007669"/>
    <property type="project" value="UniProtKB-SubCell"/>
</dbReference>
<gene>
    <name evidence="6" type="primary">YTM1</name>
    <name evidence="10" type="ORF">PV09_09137</name>
</gene>
<dbReference type="PANTHER" id="PTHR19855:SF11">
    <property type="entry name" value="RIBOSOME BIOGENESIS PROTEIN WDR12"/>
    <property type="match status" value="1"/>
</dbReference>